<dbReference type="InterPro" id="IPR010323">
    <property type="entry name" value="DUF924"/>
</dbReference>
<dbReference type="RefSeq" id="WP_011760578.1">
    <property type="nucleotide sequence ID" value="NC_008700.1"/>
</dbReference>
<dbReference type="SUPFAM" id="SSF48452">
    <property type="entry name" value="TPR-like"/>
    <property type="match status" value="1"/>
</dbReference>
<dbReference type="STRING" id="326297.Sama_2467"/>
<accession>A1S8G5</accession>
<dbReference type="OrthoDB" id="6263226at2"/>
<evidence type="ECO:0008006" key="3">
    <source>
        <dbReference type="Google" id="ProtNLM"/>
    </source>
</evidence>
<protein>
    <recommendedName>
        <fullName evidence="3">DUF924 domain-containing protein</fullName>
    </recommendedName>
</protein>
<organism evidence="1 2">
    <name type="scientific">Shewanella amazonensis (strain ATCC BAA-1098 / SB2B)</name>
    <dbReference type="NCBI Taxonomy" id="326297"/>
    <lineage>
        <taxon>Bacteria</taxon>
        <taxon>Pseudomonadati</taxon>
        <taxon>Pseudomonadota</taxon>
        <taxon>Gammaproteobacteria</taxon>
        <taxon>Alteromonadales</taxon>
        <taxon>Shewanellaceae</taxon>
        <taxon>Shewanella</taxon>
    </lineage>
</organism>
<name>A1S8G5_SHEAM</name>
<sequence length="169" mass="18851">MQSFLSSWFTAEQQALDAHGSGAFESPEPMANHQADWAMLLEQANLGALEHWQATPPGTLALILLYSAVPAKLGLPYQERRHFKARALCLNGIRRGFDTQLDLGSRHGFYTPLYHSWLDEDKALLARLLAGMRALAADEDPDRCRLALWQQWHNQAIPVSAAAESQSID</sequence>
<dbReference type="Pfam" id="PF06041">
    <property type="entry name" value="DUF924"/>
    <property type="match status" value="1"/>
</dbReference>
<dbReference type="KEGG" id="saz:Sama_2467"/>
<dbReference type="EMBL" id="CP000507">
    <property type="protein sequence ID" value="ABM00672.1"/>
    <property type="molecule type" value="Genomic_DNA"/>
</dbReference>
<evidence type="ECO:0000313" key="2">
    <source>
        <dbReference type="Proteomes" id="UP000009175"/>
    </source>
</evidence>
<reference evidence="1 2" key="1">
    <citation type="submission" date="2006-12" db="EMBL/GenBank/DDBJ databases">
        <title>Complete sequence of Shewanella amazonensis SB2B.</title>
        <authorList>
            <consortium name="US DOE Joint Genome Institute"/>
            <person name="Copeland A."/>
            <person name="Lucas S."/>
            <person name="Lapidus A."/>
            <person name="Barry K."/>
            <person name="Detter J.C."/>
            <person name="Glavina del Rio T."/>
            <person name="Hammon N."/>
            <person name="Israni S."/>
            <person name="Dalin E."/>
            <person name="Tice H."/>
            <person name="Pitluck S."/>
            <person name="Munk A.C."/>
            <person name="Brettin T."/>
            <person name="Bruce D."/>
            <person name="Han C."/>
            <person name="Tapia R."/>
            <person name="Gilna P."/>
            <person name="Schmutz J."/>
            <person name="Larimer F."/>
            <person name="Land M."/>
            <person name="Hauser L."/>
            <person name="Kyrpides N."/>
            <person name="Mikhailova N."/>
            <person name="Fredrickson J."/>
            <person name="Richardson P."/>
        </authorList>
    </citation>
    <scope>NUCLEOTIDE SEQUENCE [LARGE SCALE GENOMIC DNA]</scope>
    <source>
        <strain evidence="2">ATCC BAA-1098 / SB2B</strain>
    </source>
</reference>
<dbReference type="eggNOG" id="COG3803">
    <property type="taxonomic scope" value="Bacteria"/>
</dbReference>
<dbReference type="InterPro" id="IPR011990">
    <property type="entry name" value="TPR-like_helical_dom_sf"/>
</dbReference>
<keyword evidence="2" id="KW-1185">Reference proteome</keyword>
<gene>
    <name evidence="1" type="ordered locus">Sama_2467</name>
</gene>
<evidence type="ECO:0000313" key="1">
    <source>
        <dbReference type="EMBL" id="ABM00672.1"/>
    </source>
</evidence>
<proteinExistence type="predicted"/>
<dbReference type="AlphaFoldDB" id="A1S8G5"/>
<dbReference type="Proteomes" id="UP000009175">
    <property type="component" value="Chromosome"/>
</dbReference>
<dbReference type="HOGENOM" id="CLU_1748387_0_0_6"/>